<feature type="domain" description="RRM" evidence="5">
    <location>
        <begin position="598"/>
        <end position="673"/>
    </location>
</feature>
<feature type="domain" description="RRM" evidence="5">
    <location>
        <begin position="480"/>
        <end position="555"/>
    </location>
</feature>
<gene>
    <name evidence="6" type="ORF">GEV33_014455</name>
</gene>
<dbReference type="InterPro" id="IPR055204">
    <property type="entry name" value="HNRNPL_RRM"/>
</dbReference>
<dbReference type="InterPro" id="IPR006536">
    <property type="entry name" value="HnRNP-L/PTB"/>
</dbReference>
<dbReference type="GO" id="GO:0005634">
    <property type="term" value="C:nucleus"/>
    <property type="evidence" value="ECO:0007669"/>
    <property type="project" value="InterPro"/>
</dbReference>
<dbReference type="SUPFAM" id="SSF54928">
    <property type="entry name" value="RNA-binding domain, RBD"/>
    <property type="match status" value="2"/>
</dbReference>
<dbReference type="InterPro" id="IPR035979">
    <property type="entry name" value="RBD_domain_sf"/>
</dbReference>
<evidence type="ECO:0000313" key="7">
    <source>
        <dbReference type="Proteomes" id="UP000719412"/>
    </source>
</evidence>
<dbReference type="InterPro" id="IPR021790">
    <property type="entry name" value="PTBP1-like_RRM2"/>
</dbReference>
<dbReference type="FunFam" id="3.30.70.330:FF:000036">
    <property type="entry name" value="polypyrimidine tract-binding protein 1 isoform X2"/>
    <property type="match status" value="1"/>
</dbReference>
<organism evidence="6 7">
    <name type="scientific">Tenebrio molitor</name>
    <name type="common">Yellow mealworm beetle</name>
    <dbReference type="NCBI Taxonomy" id="7067"/>
    <lineage>
        <taxon>Eukaryota</taxon>
        <taxon>Metazoa</taxon>
        <taxon>Ecdysozoa</taxon>
        <taxon>Arthropoda</taxon>
        <taxon>Hexapoda</taxon>
        <taxon>Insecta</taxon>
        <taxon>Pterygota</taxon>
        <taxon>Neoptera</taxon>
        <taxon>Endopterygota</taxon>
        <taxon>Coleoptera</taxon>
        <taxon>Polyphaga</taxon>
        <taxon>Cucujiformia</taxon>
        <taxon>Tenebrionidae</taxon>
        <taxon>Tenebrio</taxon>
    </lineage>
</organism>
<dbReference type="CDD" id="cd12425">
    <property type="entry name" value="RRM4_PTBP1_like"/>
    <property type="match status" value="1"/>
</dbReference>
<evidence type="ECO:0000256" key="1">
    <source>
        <dbReference type="ARBA" id="ARBA00022553"/>
    </source>
</evidence>
<dbReference type="GO" id="GO:0003723">
    <property type="term" value="F:RNA binding"/>
    <property type="evidence" value="ECO:0007669"/>
    <property type="project" value="UniProtKB-UniRule"/>
</dbReference>
<keyword evidence="3 4" id="KW-0694">RNA-binding</keyword>
<keyword evidence="7" id="KW-1185">Reference proteome</keyword>
<dbReference type="Pfam" id="PF13893">
    <property type="entry name" value="RRM_5"/>
    <property type="match status" value="1"/>
</dbReference>
<dbReference type="PANTHER" id="PTHR15592">
    <property type="entry name" value="MATRIN 3/NUCLEAR PROTEIN 220-RELATED"/>
    <property type="match status" value="1"/>
</dbReference>
<evidence type="ECO:0000256" key="2">
    <source>
        <dbReference type="ARBA" id="ARBA00022737"/>
    </source>
</evidence>
<dbReference type="InterPro" id="IPR012677">
    <property type="entry name" value="Nucleotide-bd_a/b_plait_sf"/>
</dbReference>
<dbReference type="Gene3D" id="3.30.70.330">
    <property type="match status" value="3"/>
</dbReference>
<comment type="caution">
    <text evidence="6">The sequence shown here is derived from an EMBL/GenBank/DDBJ whole genome shotgun (WGS) entry which is preliminary data.</text>
</comment>
<evidence type="ECO:0000313" key="6">
    <source>
        <dbReference type="EMBL" id="KAH0808339.1"/>
    </source>
</evidence>
<sequence>MRVDRKLLPIVPLRSFHRIDNDLVCVVALITFLQLIAVKMMTSREISVFARQLRLSTGSAAGVCHELLRFGRRTRTLEETFQQIVRDREIHSFFSGLHIFDWLEIRPTSWSMLSCYDHAIRPKARCYSVIIPGVVGGAIDCGSRFVSLHFTNFLCTCSSLDTKEKSRRLEITTTPQTSLSSRATSIGVFPPPNDLSSSTTPGKLRRGSNISVVATCESLFTDELPKMLCTFRISLPNASAQAALQAAQAITGTQNSITPASTPATPVTNGQDIQGGPNTVLRVIIEHMIYPISLDILHLVSGRGRQKAALPAIFQRFGKVLKIVTFTKNNSFQALIQYPDTASAQSAKQALDGQNIYNSCCTLRIDYSKMSSLNVKYNNDKSRDYTNPNLPTGDANDQLATLGGGLAGGLGADILLLAAQPRLARERMADSILAGTPGVLSGPFVHGLASTLATPYGGGVAGGLPGLGGFALGQTAPGLRGIAAPGLALATVLLVSNLNEEVSVYGDVQRVKILYNKKDSALVQLAEPHQAHLAITHMDKLKVFGKTIRVMLSKHQSVQMPKEGQPDAGLTKDYSQSPLHRFKKPGSKNYQNIYPPSSTLHLSNIPATINEDDIKEAFTKHGFTVKAFKFFPKDKKMALIQLPSMEEAVEALIRMHNYQLSESNHLRVSFSKSSI</sequence>
<dbReference type="InterPro" id="IPR000504">
    <property type="entry name" value="RRM_dom"/>
</dbReference>
<dbReference type="SMART" id="SM00360">
    <property type="entry name" value="RRM"/>
    <property type="match status" value="3"/>
</dbReference>
<dbReference type="EMBL" id="JABDTM020028835">
    <property type="protein sequence ID" value="KAH0808339.1"/>
    <property type="molecule type" value="Genomic_DNA"/>
</dbReference>
<dbReference type="NCBIfam" id="TIGR01649">
    <property type="entry name" value="hnRNP-L_PTB"/>
    <property type="match status" value="1"/>
</dbReference>
<evidence type="ECO:0000256" key="4">
    <source>
        <dbReference type="PROSITE-ProRule" id="PRU00176"/>
    </source>
</evidence>
<name>A0A8J6H578_TENMO</name>
<evidence type="ECO:0000259" key="5">
    <source>
        <dbReference type="PROSITE" id="PS50102"/>
    </source>
</evidence>
<dbReference type="Proteomes" id="UP000719412">
    <property type="component" value="Unassembled WGS sequence"/>
</dbReference>
<keyword evidence="2" id="KW-0677">Repeat</keyword>
<proteinExistence type="predicted"/>
<evidence type="ECO:0000256" key="3">
    <source>
        <dbReference type="ARBA" id="ARBA00022884"/>
    </source>
</evidence>
<dbReference type="PROSITE" id="PS50102">
    <property type="entry name" value="RRM"/>
    <property type="match status" value="2"/>
</dbReference>
<reference evidence="6" key="2">
    <citation type="submission" date="2021-08" db="EMBL/GenBank/DDBJ databases">
        <authorList>
            <person name="Eriksson T."/>
        </authorList>
    </citation>
    <scope>NUCLEOTIDE SEQUENCE</scope>
    <source>
        <strain evidence="6">Stoneville</strain>
        <tissue evidence="6">Whole head</tissue>
    </source>
</reference>
<dbReference type="Pfam" id="PF22976">
    <property type="entry name" value="RRM_10"/>
    <property type="match status" value="1"/>
</dbReference>
<accession>A0A8J6H578</accession>
<dbReference type="AlphaFoldDB" id="A0A8J6H578"/>
<protein>
    <recommendedName>
        <fullName evidence="5">RRM domain-containing protein</fullName>
    </recommendedName>
</protein>
<keyword evidence="1" id="KW-0597">Phosphoprotein</keyword>
<reference evidence="6" key="1">
    <citation type="journal article" date="2020" name="J Insects Food Feed">
        <title>The yellow mealworm (Tenebrio molitor) genome: a resource for the emerging insects as food and feed industry.</title>
        <authorList>
            <person name="Eriksson T."/>
            <person name="Andere A."/>
            <person name="Kelstrup H."/>
            <person name="Emery V."/>
            <person name="Picard C."/>
        </authorList>
    </citation>
    <scope>NUCLEOTIDE SEQUENCE</scope>
    <source>
        <strain evidence="6">Stoneville</strain>
        <tissue evidence="6">Whole head</tissue>
    </source>
</reference>
<dbReference type="FunFam" id="3.30.70.330:FF:000341">
    <property type="entry name" value="Hephaestus, isoform C"/>
    <property type="match status" value="1"/>
</dbReference>
<dbReference type="Pfam" id="PF11835">
    <property type="entry name" value="RRM_8"/>
    <property type="match status" value="1"/>
</dbReference>
<dbReference type="CDD" id="cd12693">
    <property type="entry name" value="RRM2_PTBP1_like"/>
    <property type="match status" value="1"/>
</dbReference>
<dbReference type="GO" id="GO:0006397">
    <property type="term" value="P:mRNA processing"/>
    <property type="evidence" value="ECO:0007669"/>
    <property type="project" value="InterPro"/>
</dbReference>